<keyword evidence="5" id="KW-1015">Disulfide bond</keyword>
<reference evidence="10 11" key="1">
    <citation type="submission" date="2021-03" db="EMBL/GenBank/DDBJ databases">
        <title>Genomic and phenotypic characterization of Chloracidobacterium isolates provides evidence for multiple species.</title>
        <authorList>
            <person name="Saini M.K."/>
            <person name="Costas A.M.G."/>
            <person name="Tank M."/>
            <person name="Bryant D.A."/>
        </authorList>
    </citation>
    <scope>NUCLEOTIDE SEQUENCE [LARGE SCALE GENOMIC DNA]</scope>
    <source>
        <strain evidence="10 11">N</strain>
    </source>
</reference>
<dbReference type="InterPro" id="IPR050097">
    <property type="entry name" value="Ferredoxin-NADP_redctase_2"/>
</dbReference>
<dbReference type="Gene3D" id="3.50.50.60">
    <property type="entry name" value="FAD/NAD(P)-binding domain"/>
    <property type="match status" value="2"/>
</dbReference>
<sequence length="319" mass="34813">MTSQHRRVIIIGSGPAGFTAAIYAARANLKPLLFEGEGPENIPGGQLMITTDVDNYPGFEHGILGPELMANMRAQAVRFETDILTRNVTAVDFTTRPFRVWARDDEYTADAVIISSGASAKWLGLPSEEHLKGYGVSACATCDGFFFKDREVAVVGGGDTAVEEATFLTKYATKVTLIHRRRELRASKIMQARAFANPKITFLWDTVVEEVHGQRETGVTGLRLRNLTNDEVFDYKCDGLFVAIGHQPNTSLFVGQLDLNPQGYILTKPGSTHTSVPGIFAAGDVQDFTYRQAVTAAGTGCMAAIDAERWLEEQAHAAH</sequence>
<evidence type="ECO:0000256" key="5">
    <source>
        <dbReference type="ARBA" id="ARBA00023157"/>
    </source>
</evidence>
<dbReference type="SUPFAM" id="SSF51905">
    <property type="entry name" value="FAD/NAD(P)-binding domain"/>
    <property type="match status" value="1"/>
</dbReference>
<dbReference type="GO" id="GO:0004791">
    <property type="term" value="F:thioredoxin-disulfide reductase (NADPH) activity"/>
    <property type="evidence" value="ECO:0007669"/>
    <property type="project" value="UniProtKB-EC"/>
</dbReference>
<dbReference type="NCBIfam" id="TIGR01292">
    <property type="entry name" value="TRX_reduct"/>
    <property type="match status" value="1"/>
</dbReference>
<feature type="domain" description="FAD/NAD(P)-binding" evidence="9">
    <location>
        <begin position="7"/>
        <end position="300"/>
    </location>
</feature>
<name>A0ABX8AY88_9BACT</name>
<dbReference type="RefSeq" id="WP_211422030.1">
    <property type="nucleotide sequence ID" value="NZ_CP072642.1"/>
</dbReference>
<keyword evidence="2 7" id="KW-0285">Flavoprotein</keyword>
<evidence type="ECO:0000256" key="1">
    <source>
        <dbReference type="ARBA" id="ARBA00009333"/>
    </source>
</evidence>
<evidence type="ECO:0000313" key="10">
    <source>
        <dbReference type="EMBL" id="QUV93669.1"/>
    </source>
</evidence>
<dbReference type="EMBL" id="CP072642">
    <property type="protein sequence ID" value="QUV93669.1"/>
    <property type="molecule type" value="Genomic_DNA"/>
</dbReference>
<keyword evidence="4 7" id="KW-0560">Oxidoreductase</keyword>
<comment type="subunit">
    <text evidence="7">Homodimer.</text>
</comment>
<evidence type="ECO:0000256" key="8">
    <source>
        <dbReference type="RuleBase" id="RU003881"/>
    </source>
</evidence>
<dbReference type="InterPro" id="IPR023753">
    <property type="entry name" value="FAD/NAD-binding_dom"/>
</dbReference>
<evidence type="ECO:0000259" key="9">
    <source>
        <dbReference type="Pfam" id="PF07992"/>
    </source>
</evidence>
<organism evidence="10 11">
    <name type="scientific">Chloracidobacterium sp. N</name>
    <dbReference type="NCBI Taxonomy" id="2821540"/>
    <lineage>
        <taxon>Bacteria</taxon>
        <taxon>Pseudomonadati</taxon>
        <taxon>Acidobacteriota</taxon>
        <taxon>Terriglobia</taxon>
        <taxon>Terriglobales</taxon>
        <taxon>Acidobacteriaceae</taxon>
        <taxon>Chloracidobacterium</taxon>
        <taxon>Chloracidobacterium aggregatum</taxon>
    </lineage>
</organism>
<gene>
    <name evidence="10" type="primary">trxB</name>
    <name evidence="10" type="ORF">J8C05_09880</name>
</gene>
<protein>
    <recommendedName>
        <fullName evidence="7">Thioredoxin reductase</fullName>
        <ecNumber evidence="7">1.8.1.9</ecNumber>
    </recommendedName>
</protein>
<keyword evidence="3 7" id="KW-0274">FAD</keyword>
<dbReference type="InterPro" id="IPR005982">
    <property type="entry name" value="Thioredox_Rdtase"/>
</dbReference>
<dbReference type="PRINTS" id="PR00368">
    <property type="entry name" value="FADPNR"/>
</dbReference>
<evidence type="ECO:0000256" key="4">
    <source>
        <dbReference type="ARBA" id="ARBA00023002"/>
    </source>
</evidence>
<comment type="catalytic activity">
    <reaction evidence="7">
        <text>[thioredoxin]-dithiol + NADP(+) = [thioredoxin]-disulfide + NADPH + H(+)</text>
        <dbReference type="Rhea" id="RHEA:20345"/>
        <dbReference type="Rhea" id="RHEA-COMP:10698"/>
        <dbReference type="Rhea" id="RHEA-COMP:10700"/>
        <dbReference type="ChEBI" id="CHEBI:15378"/>
        <dbReference type="ChEBI" id="CHEBI:29950"/>
        <dbReference type="ChEBI" id="CHEBI:50058"/>
        <dbReference type="ChEBI" id="CHEBI:57783"/>
        <dbReference type="ChEBI" id="CHEBI:58349"/>
        <dbReference type="EC" id="1.8.1.9"/>
    </reaction>
</comment>
<dbReference type="PRINTS" id="PR00469">
    <property type="entry name" value="PNDRDTASEII"/>
</dbReference>
<dbReference type="PROSITE" id="PS00573">
    <property type="entry name" value="PYRIDINE_REDOX_2"/>
    <property type="match status" value="1"/>
</dbReference>
<dbReference type="InterPro" id="IPR036188">
    <property type="entry name" value="FAD/NAD-bd_sf"/>
</dbReference>
<evidence type="ECO:0000313" key="11">
    <source>
        <dbReference type="Proteomes" id="UP000677668"/>
    </source>
</evidence>
<dbReference type="EC" id="1.8.1.9" evidence="7"/>
<keyword evidence="6 7" id="KW-0676">Redox-active center</keyword>
<evidence type="ECO:0000256" key="7">
    <source>
        <dbReference type="RuleBase" id="RU003880"/>
    </source>
</evidence>
<dbReference type="Pfam" id="PF07992">
    <property type="entry name" value="Pyr_redox_2"/>
    <property type="match status" value="1"/>
</dbReference>
<dbReference type="InterPro" id="IPR008255">
    <property type="entry name" value="Pyr_nucl-diS_OxRdtase_2_AS"/>
</dbReference>
<comment type="cofactor">
    <cofactor evidence="8">
        <name>FAD</name>
        <dbReference type="ChEBI" id="CHEBI:57692"/>
    </cofactor>
    <text evidence="8">Binds 1 FAD per subunit.</text>
</comment>
<comment type="similarity">
    <text evidence="1 7">Belongs to the class-II pyridine nucleotide-disulfide oxidoreductase family.</text>
</comment>
<proteinExistence type="inferred from homology"/>
<evidence type="ECO:0000256" key="3">
    <source>
        <dbReference type="ARBA" id="ARBA00022827"/>
    </source>
</evidence>
<keyword evidence="8" id="KW-0521">NADP</keyword>
<keyword evidence="11" id="KW-1185">Reference proteome</keyword>
<accession>A0ABX8AY88</accession>
<dbReference type="PANTHER" id="PTHR48105">
    <property type="entry name" value="THIOREDOXIN REDUCTASE 1-RELATED-RELATED"/>
    <property type="match status" value="1"/>
</dbReference>
<evidence type="ECO:0000256" key="6">
    <source>
        <dbReference type="ARBA" id="ARBA00023284"/>
    </source>
</evidence>
<evidence type="ECO:0000256" key="2">
    <source>
        <dbReference type="ARBA" id="ARBA00022630"/>
    </source>
</evidence>
<dbReference type="Proteomes" id="UP000677668">
    <property type="component" value="Chromosome 1"/>
</dbReference>